<reference evidence="2" key="2">
    <citation type="journal article" date="2015" name="Fish Shellfish Immunol.">
        <title>Early steps in the European eel (Anguilla anguilla)-Vibrio vulnificus interaction in the gills: Role of the RtxA13 toxin.</title>
        <authorList>
            <person name="Callol A."/>
            <person name="Pajuelo D."/>
            <person name="Ebbesson L."/>
            <person name="Teles M."/>
            <person name="MacKenzie S."/>
            <person name="Amaro C."/>
        </authorList>
    </citation>
    <scope>NUCLEOTIDE SEQUENCE</scope>
</reference>
<reference evidence="2" key="1">
    <citation type="submission" date="2014-11" db="EMBL/GenBank/DDBJ databases">
        <authorList>
            <person name="Amaro Gonzalez C."/>
        </authorList>
    </citation>
    <scope>NUCLEOTIDE SEQUENCE</scope>
</reference>
<dbReference type="AlphaFoldDB" id="A0A0E9QGN5"/>
<proteinExistence type="predicted"/>
<protein>
    <submittedName>
        <fullName evidence="2">Uncharacterized protein</fullName>
    </submittedName>
</protein>
<evidence type="ECO:0000256" key="1">
    <source>
        <dbReference type="SAM" id="SignalP"/>
    </source>
</evidence>
<sequence length="59" mass="6912">MKLKFLFFFFLLNLFLSPYVEIDFVLPVTERESILKAQLLGNEVIIRCVPVSYVQTELS</sequence>
<feature type="chain" id="PRO_5002431064" evidence="1">
    <location>
        <begin position="23"/>
        <end position="59"/>
    </location>
</feature>
<evidence type="ECO:0000313" key="2">
    <source>
        <dbReference type="EMBL" id="JAH16046.1"/>
    </source>
</evidence>
<name>A0A0E9QGN5_ANGAN</name>
<dbReference type="EMBL" id="GBXM01092531">
    <property type="protein sequence ID" value="JAH16046.1"/>
    <property type="molecule type" value="Transcribed_RNA"/>
</dbReference>
<accession>A0A0E9QGN5</accession>
<keyword evidence="1" id="KW-0732">Signal</keyword>
<organism evidence="2">
    <name type="scientific">Anguilla anguilla</name>
    <name type="common">European freshwater eel</name>
    <name type="synonym">Muraena anguilla</name>
    <dbReference type="NCBI Taxonomy" id="7936"/>
    <lineage>
        <taxon>Eukaryota</taxon>
        <taxon>Metazoa</taxon>
        <taxon>Chordata</taxon>
        <taxon>Craniata</taxon>
        <taxon>Vertebrata</taxon>
        <taxon>Euteleostomi</taxon>
        <taxon>Actinopterygii</taxon>
        <taxon>Neopterygii</taxon>
        <taxon>Teleostei</taxon>
        <taxon>Anguilliformes</taxon>
        <taxon>Anguillidae</taxon>
        <taxon>Anguilla</taxon>
    </lineage>
</organism>
<feature type="signal peptide" evidence="1">
    <location>
        <begin position="1"/>
        <end position="22"/>
    </location>
</feature>